<protein>
    <recommendedName>
        <fullName evidence="2">RING-type E3 ubiquitin transferase</fullName>
        <ecNumber evidence="2">2.3.2.27</ecNumber>
    </recommendedName>
</protein>
<dbReference type="GO" id="GO:0016567">
    <property type="term" value="P:protein ubiquitination"/>
    <property type="evidence" value="ECO:0000318"/>
    <property type="project" value="GO_Central"/>
</dbReference>
<dbReference type="CDD" id="cd16732">
    <property type="entry name" value="RING-HC_MKRN4"/>
    <property type="match status" value="1"/>
</dbReference>
<dbReference type="Gene3D" id="3.30.40.10">
    <property type="entry name" value="Zinc/RING finger domain, C3HC4 (zinc finger)"/>
    <property type="match status" value="1"/>
</dbReference>
<dbReference type="InterPro" id="IPR000571">
    <property type="entry name" value="Znf_CCCH"/>
</dbReference>
<evidence type="ECO:0000259" key="12">
    <source>
        <dbReference type="PROSITE" id="PS50103"/>
    </source>
</evidence>
<dbReference type="Pfam" id="PF00642">
    <property type="entry name" value="zf-CCCH"/>
    <property type="match status" value="1"/>
</dbReference>
<dbReference type="Gene3D" id="4.10.1000.10">
    <property type="entry name" value="Zinc finger, CCCH-type"/>
    <property type="match status" value="1"/>
</dbReference>
<dbReference type="SUPFAM" id="SSF57850">
    <property type="entry name" value="RING/U-box"/>
    <property type="match status" value="1"/>
</dbReference>
<evidence type="ECO:0000256" key="10">
    <source>
        <dbReference type="SAM" id="MobiDB-lite"/>
    </source>
</evidence>
<evidence type="ECO:0000256" key="5">
    <source>
        <dbReference type="ARBA" id="ARBA00022737"/>
    </source>
</evidence>
<feature type="domain" description="C3H1-type" evidence="12">
    <location>
        <begin position="74"/>
        <end position="99"/>
    </location>
</feature>
<dbReference type="InterPro" id="IPR045072">
    <property type="entry name" value="MKRN-like"/>
</dbReference>
<dbReference type="PROSITE" id="PS50103">
    <property type="entry name" value="ZF_C3H1"/>
    <property type="match status" value="2"/>
</dbReference>
<feature type="region of interest" description="Disordered" evidence="10">
    <location>
        <begin position="192"/>
        <end position="259"/>
    </location>
</feature>
<dbReference type="Bgee" id="ENSACAG00000002322">
    <property type="expression patterns" value="Expressed in ovary and 12 other cell types or tissues"/>
</dbReference>
<proteinExistence type="predicted"/>
<organism evidence="13 14">
    <name type="scientific">Anolis carolinensis</name>
    <name type="common">Green anole</name>
    <name type="synonym">American chameleon</name>
    <dbReference type="NCBI Taxonomy" id="28377"/>
    <lineage>
        <taxon>Eukaryota</taxon>
        <taxon>Metazoa</taxon>
        <taxon>Chordata</taxon>
        <taxon>Craniata</taxon>
        <taxon>Vertebrata</taxon>
        <taxon>Euteleostomi</taxon>
        <taxon>Lepidosauria</taxon>
        <taxon>Squamata</taxon>
        <taxon>Bifurcata</taxon>
        <taxon>Unidentata</taxon>
        <taxon>Episquamata</taxon>
        <taxon>Toxicofera</taxon>
        <taxon>Iguania</taxon>
        <taxon>Dactyloidae</taxon>
        <taxon>Anolis</taxon>
    </lineage>
</organism>
<dbReference type="InterPro" id="IPR041367">
    <property type="entry name" value="Znf-CCCH_4"/>
</dbReference>
<dbReference type="InterPro" id="IPR017907">
    <property type="entry name" value="Znf_RING_CS"/>
</dbReference>
<dbReference type="GO" id="GO:0000209">
    <property type="term" value="P:protein polyubiquitination"/>
    <property type="evidence" value="ECO:0007669"/>
    <property type="project" value="InterPro"/>
</dbReference>
<evidence type="ECO:0000256" key="7">
    <source>
        <dbReference type="ARBA" id="ARBA00022786"/>
    </source>
</evidence>
<evidence type="ECO:0000313" key="14">
    <source>
        <dbReference type="Proteomes" id="UP000001646"/>
    </source>
</evidence>
<keyword evidence="4 9" id="KW-0479">Metal-binding</keyword>
<evidence type="ECO:0000256" key="6">
    <source>
        <dbReference type="ARBA" id="ARBA00022771"/>
    </source>
</evidence>
<dbReference type="GO" id="GO:0008270">
    <property type="term" value="F:zinc ion binding"/>
    <property type="evidence" value="ECO:0007669"/>
    <property type="project" value="UniProtKB-KW"/>
</dbReference>
<dbReference type="GO" id="GO:0061630">
    <property type="term" value="F:ubiquitin protein ligase activity"/>
    <property type="evidence" value="ECO:0000318"/>
    <property type="project" value="GO_Central"/>
</dbReference>
<keyword evidence="8 9" id="KW-0862">Zinc</keyword>
<sequence>MRGAIRQPLDSAPAPSSNGLSRPKPLLFPHYFWRRGRPSTLERGVLIFFFFLRWEMDPWWTVGGGSRPGSKAPGSSRIPCRNFARGACRWGQNCRFSHDRKATQICKYFQNGFCGYGDRCSYQHILEAPALSRCGSESDRPALLGSMLLLNRRGSEPAISPEASVRSWGGARRDSEPAFSGMAQLQTNFGSMSMSLDEGDEDAEKTTSSLHPPNWALSKEFVPRKATSDSRSHEEKTDATPLMSESAPIKEAAPASLVSEEPKAAGGSGAAVAAAGATAAVAQSEDVVCGICMDKISQKALPEERLFGILPNCTHAYCVGCIRKWRKSRDFHSTVIKGCPECRVTSTYFIPNKYWVFESEEKEKLIETFKARTRQTSDVLDSSAPSQQQEKMKVLVPLRKGLGKKFSRENRLDLRMQDEKSQRMGFPQRIRGKTQRSRCVRHDVMGVVESLNGSLSGLSEETTLLKEIGLLLMISSSWFMYCQDSCFMFLFKPVFLWRF</sequence>
<keyword evidence="6 9" id="KW-0863">Zinc-finger</keyword>
<reference evidence="13" key="3">
    <citation type="submission" date="2025-09" db="UniProtKB">
        <authorList>
            <consortium name="Ensembl"/>
        </authorList>
    </citation>
    <scope>IDENTIFICATION</scope>
</reference>
<accession>A0A803SMH1</accession>
<keyword evidence="14" id="KW-1185">Reference proteome</keyword>
<keyword evidence="5" id="KW-0677">Repeat</keyword>
<evidence type="ECO:0000259" key="11">
    <source>
        <dbReference type="PROSITE" id="PS50089"/>
    </source>
</evidence>
<evidence type="ECO:0000313" key="13">
    <source>
        <dbReference type="Ensembl" id="ENSACAP00000024161.1"/>
    </source>
</evidence>
<evidence type="ECO:0000256" key="1">
    <source>
        <dbReference type="ARBA" id="ARBA00000900"/>
    </source>
</evidence>
<feature type="zinc finger region" description="C3H1-type" evidence="9">
    <location>
        <begin position="74"/>
        <end position="99"/>
    </location>
</feature>
<dbReference type="Pfam" id="PF00097">
    <property type="entry name" value="zf-C3HC4"/>
    <property type="match status" value="1"/>
</dbReference>
<comment type="catalytic activity">
    <reaction evidence="1">
        <text>S-ubiquitinyl-[E2 ubiquitin-conjugating enzyme]-L-cysteine + [acceptor protein]-L-lysine = [E2 ubiquitin-conjugating enzyme]-L-cysteine + N(6)-ubiquitinyl-[acceptor protein]-L-lysine.</text>
        <dbReference type="EC" id="2.3.2.27"/>
    </reaction>
</comment>
<dbReference type="InterPro" id="IPR013083">
    <property type="entry name" value="Znf_RING/FYVE/PHD"/>
</dbReference>
<dbReference type="SUPFAM" id="SSF90229">
    <property type="entry name" value="CCCH zinc finger"/>
    <property type="match status" value="2"/>
</dbReference>
<dbReference type="PROSITE" id="PS00518">
    <property type="entry name" value="ZF_RING_1"/>
    <property type="match status" value="1"/>
</dbReference>
<dbReference type="PROSITE" id="PS50089">
    <property type="entry name" value="ZF_RING_2"/>
    <property type="match status" value="1"/>
</dbReference>
<dbReference type="SMART" id="SM00356">
    <property type="entry name" value="ZnF_C3H1"/>
    <property type="match status" value="2"/>
</dbReference>
<evidence type="ECO:0000256" key="2">
    <source>
        <dbReference type="ARBA" id="ARBA00012483"/>
    </source>
</evidence>
<reference evidence="13" key="2">
    <citation type="submission" date="2025-08" db="UniProtKB">
        <authorList>
            <consortium name="Ensembl"/>
        </authorList>
    </citation>
    <scope>IDENTIFICATION</scope>
</reference>
<dbReference type="SMART" id="SM00184">
    <property type="entry name" value="RING"/>
    <property type="match status" value="1"/>
</dbReference>
<dbReference type="GeneTree" id="ENSGT00950000183077"/>
<dbReference type="InterPro" id="IPR018957">
    <property type="entry name" value="Znf_C3HC4_RING-type"/>
</dbReference>
<dbReference type="AlphaFoldDB" id="A0A803SMH1"/>
<dbReference type="EC" id="2.3.2.27" evidence="2"/>
<feature type="zinc finger region" description="C3H1-type" evidence="9">
    <location>
        <begin position="100"/>
        <end position="127"/>
    </location>
</feature>
<dbReference type="FunFam" id="3.30.40.10:FF:000117">
    <property type="entry name" value="Probable E3 ubiquitin-protein ligase makorin-1"/>
    <property type="match status" value="1"/>
</dbReference>
<evidence type="ECO:0000256" key="9">
    <source>
        <dbReference type="PROSITE-ProRule" id="PRU00723"/>
    </source>
</evidence>
<dbReference type="Proteomes" id="UP000001646">
    <property type="component" value="Chromosome 4"/>
</dbReference>
<dbReference type="InterPro" id="IPR001841">
    <property type="entry name" value="Znf_RING"/>
</dbReference>
<feature type="compositionally biased region" description="Basic and acidic residues" evidence="10">
    <location>
        <begin position="221"/>
        <end position="238"/>
    </location>
</feature>
<dbReference type="PANTHER" id="PTHR11224">
    <property type="entry name" value="MAKORIN-RELATED"/>
    <property type="match status" value="1"/>
</dbReference>
<keyword evidence="3" id="KW-0808">Transferase</keyword>
<dbReference type="Pfam" id="PF18044">
    <property type="entry name" value="zf-CCCH_4"/>
    <property type="match status" value="1"/>
</dbReference>
<dbReference type="Ensembl" id="ENSACAT00000037140.1">
    <property type="protein sequence ID" value="ENSACAP00000024161.1"/>
    <property type="gene ID" value="ENSACAG00000002322.4"/>
</dbReference>
<evidence type="ECO:0000256" key="3">
    <source>
        <dbReference type="ARBA" id="ARBA00022679"/>
    </source>
</evidence>
<keyword evidence="7" id="KW-0833">Ubl conjugation pathway</keyword>
<name>A0A803SMH1_ANOCA</name>
<gene>
    <name evidence="13" type="primary">LOC100561695</name>
</gene>
<evidence type="ECO:0000256" key="8">
    <source>
        <dbReference type="ARBA" id="ARBA00022833"/>
    </source>
</evidence>
<feature type="region of interest" description="Disordered" evidence="10">
    <location>
        <begin position="1"/>
        <end position="20"/>
    </location>
</feature>
<feature type="domain" description="C3H1-type" evidence="12">
    <location>
        <begin position="100"/>
        <end position="127"/>
    </location>
</feature>
<dbReference type="InterPro" id="IPR036855">
    <property type="entry name" value="Znf_CCCH_sf"/>
</dbReference>
<reference evidence="13 14" key="1">
    <citation type="submission" date="2009-12" db="EMBL/GenBank/DDBJ databases">
        <title>The Genome Sequence of Anolis carolinensis (Green Anole Lizard).</title>
        <authorList>
            <consortium name="The Genome Sequencing Platform"/>
            <person name="Di Palma F."/>
            <person name="Alfoldi J."/>
            <person name="Heiman D."/>
            <person name="Young S."/>
            <person name="Grabherr M."/>
            <person name="Johnson J."/>
            <person name="Lander E.S."/>
            <person name="Lindblad-Toh K."/>
        </authorList>
    </citation>
    <scope>NUCLEOTIDE SEQUENCE [LARGE SCALE GENOMIC DNA]</scope>
    <source>
        <strain evidence="13 14">JBL SC #1</strain>
    </source>
</reference>
<feature type="domain" description="RING-type" evidence="11">
    <location>
        <begin position="289"/>
        <end position="343"/>
    </location>
</feature>
<dbReference type="InParanoid" id="A0A803SMH1"/>
<dbReference type="PANTHER" id="PTHR11224:SF39">
    <property type="entry name" value="RING-TYPE E3 UBIQUITIN TRANSFERASE"/>
    <property type="match status" value="1"/>
</dbReference>
<evidence type="ECO:0000256" key="4">
    <source>
        <dbReference type="ARBA" id="ARBA00022723"/>
    </source>
</evidence>